<sequence>MRKTTLIALLIFSKTIFSQEKDSLKNRIILSGNFESSGQWYTNDVRRGISHDSVPLRSNNYLALNASFNKFSGGIQIESYENEALLNFNPKYSKTNIGTYFLNYKNDKLDVTAGYFYEQFGSGLALRSWEDRSLGINNSIRGGKIVYKPLDQISLTVLYGNQRTGFDVSKGKIFGFNTEVDFIKLLFPNAKYSISYAGSFVNRNEDLPEDVKGVNHNTYIISNRMSFNKDRFYVNLEYDYKSKDAVLNNSNLDYNFVKPGNAILINLGYAEKGFGIDASLRRIENMLFLSERKPEIYGNGNSLNYNDKFLNYIPSLTKQHHSALANIYVYQSQNITSMQFDEKIEKFGEIGGQIDLFYHLKKGSFLGGKYGTKISLNWSELYNLDADYSYFNSNAEYAPNYSAKFLGTNQKYFSEKSIEISKKITPAFSGLVSVIHQFYNDQYIRGIFQDSKINSTILFAEGTLIFPNTKSLKISAEHLWTSSDRKNWVGGSLEYAHNENFSIFASDIYNYGFEEDNRLINPTDLFDIHFYNFGATYRKNNFRLSLNYGRQRGGLVCVGGICRFVPPSTGLGMQLNYAL</sequence>
<evidence type="ECO:0000313" key="1">
    <source>
        <dbReference type="EMBL" id="NMR35694.1"/>
    </source>
</evidence>
<evidence type="ECO:0000313" key="2">
    <source>
        <dbReference type="Proteomes" id="UP000548067"/>
    </source>
</evidence>
<organism evidence="1 2">
    <name type="scientific">Chryseobacterium aquaticum</name>
    <dbReference type="NCBI Taxonomy" id="452084"/>
    <lineage>
        <taxon>Bacteria</taxon>
        <taxon>Pseudomonadati</taxon>
        <taxon>Bacteroidota</taxon>
        <taxon>Flavobacteriia</taxon>
        <taxon>Flavobacteriales</taxon>
        <taxon>Weeksellaceae</taxon>
        <taxon>Chryseobacterium group</taxon>
        <taxon>Chryseobacterium</taxon>
    </lineage>
</organism>
<dbReference type="RefSeq" id="WP_169322210.1">
    <property type="nucleotide sequence ID" value="NZ_JABCJF010000010.1"/>
</dbReference>
<reference evidence="1 2" key="1">
    <citation type="submission" date="2020-04" db="EMBL/GenBank/DDBJ databases">
        <title>Genome analysis and antimicrobial resistance characteristics of Chryseobacterium aquaticum isolated from farmed salmonids.</title>
        <authorList>
            <person name="Saticioglu I.B."/>
            <person name="Duman M."/>
            <person name="Altun S."/>
        </authorList>
    </citation>
    <scope>NUCLEOTIDE SEQUENCE [LARGE SCALE GENOMIC DNA]</scope>
    <source>
        <strain evidence="1 2">C-174</strain>
    </source>
</reference>
<evidence type="ECO:0008006" key="3">
    <source>
        <dbReference type="Google" id="ProtNLM"/>
    </source>
</evidence>
<name>A0A848N892_9FLAO</name>
<dbReference type="Proteomes" id="UP000548067">
    <property type="component" value="Unassembled WGS sequence"/>
</dbReference>
<accession>A0A848N892</accession>
<dbReference type="EMBL" id="JABCJF010000010">
    <property type="protein sequence ID" value="NMR35694.1"/>
    <property type="molecule type" value="Genomic_DNA"/>
</dbReference>
<dbReference type="Pfam" id="PF19494">
    <property type="entry name" value="DUF6029"/>
    <property type="match status" value="1"/>
</dbReference>
<proteinExistence type="predicted"/>
<protein>
    <recommendedName>
        <fullName evidence="3">TonB-dependent receptor-like beta-barrel domain-containing protein</fullName>
    </recommendedName>
</protein>
<dbReference type="InterPro" id="IPR046070">
    <property type="entry name" value="DUF6029"/>
</dbReference>
<gene>
    <name evidence="1" type="ORF">HIO71_16065</name>
</gene>
<comment type="caution">
    <text evidence="1">The sequence shown here is derived from an EMBL/GenBank/DDBJ whole genome shotgun (WGS) entry which is preliminary data.</text>
</comment>
<dbReference type="AlphaFoldDB" id="A0A848N892"/>